<feature type="domain" description="MucBP" evidence="3">
    <location>
        <begin position="9"/>
        <end position="69"/>
    </location>
</feature>
<feature type="domain" description="MucBP" evidence="3">
    <location>
        <begin position="78"/>
        <end position="144"/>
    </location>
</feature>
<dbReference type="STRING" id="319652.IV80_GL001112"/>
<protein>
    <recommendedName>
        <fullName evidence="3">MucBP domain-containing protein</fullName>
    </recommendedName>
</protein>
<keyword evidence="1" id="KW-0677">Repeat</keyword>
<accession>A0A0R2IQJ9</accession>
<keyword evidence="5" id="KW-1185">Reference proteome</keyword>
<comment type="caution">
    <text evidence="4">The sequence shown here is derived from an EMBL/GenBank/DDBJ whole genome shotgun (WGS) entry which is preliminary data.</text>
</comment>
<dbReference type="InterPro" id="IPR009459">
    <property type="entry name" value="MucBP_dom"/>
</dbReference>
<evidence type="ECO:0000313" key="5">
    <source>
        <dbReference type="Proteomes" id="UP000051568"/>
    </source>
</evidence>
<evidence type="ECO:0000313" key="4">
    <source>
        <dbReference type="EMBL" id="KRN67022.1"/>
    </source>
</evidence>
<dbReference type="EMBL" id="JQBR01000003">
    <property type="protein sequence ID" value="KRN67022.1"/>
    <property type="molecule type" value="Genomic_DNA"/>
</dbReference>
<keyword evidence="2" id="KW-0812">Transmembrane</keyword>
<dbReference type="Gene3D" id="3.10.20.320">
    <property type="entry name" value="Putative peptidoglycan bound protein (lpxtg motif)"/>
    <property type="match status" value="1"/>
</dbReference>
<dbReference type="RefSeq" id="WP_057749867.1">
    <property type="nucleotide sequence ID" value="NZ_BJVH01000004.1"/>
</dbReference>
<gene>
    <name evidence="4" type="ORF">IV80_GL001112</name>
</gene>
<evidence type="ECO:0000259" key="3">
    <source>
        <dbReference type="Pfam" id="PF06458"/>
    </source>
</evidence>
<evidence type="ECO:0000256" key="2">
    <source>
        <dbReference type="SAM" id="Phobius"/>
    </source>
</evidence>
<organism evidence="4 5">
    <name type="scientific">Pediococcus cellicola</name>
    <dbReference type="NCBI Taxonomy" id="319652"/>
    <lineage>
        <taxon>Bacteria</taxon>
        <taxon>Bacillati</taxon>
        <taxon>Bacillota</taxon>
        <taxon>Bacilli</taxon>
        <taxon>Lactobacillales</taxon>
        <taxon>Lactobacillaceae</taxon>
        <taxon>Pediococcus</taxon>
    </lineage>
</organism>
<dbReference type="PATRIC" id="fig|319652.3.peg.1122"/>
<keyword evidence="2" id="KW-1133">Transmembrane helix</keyword>
<dbReference type="Pfam" id="PF06458">
    <property type="entry name" value="MucBP"/>
    <property type="match status" value="2"/>
</dbReference>
<reference evidence="4 5" key="1">
    <citation type="journal article" date="2015" name="Genome Announc.">
        <title>Expanding the biotechnology potential of lactobacilli through comparative genomics of 213 strains and associated genera.</title>
        <authorList>
            <person name="Sun Z."/>
            <person name="Harris H.M."/>
            <person name="McCann A."/>
            <person name="Guo C."/>
            <person name="Argimon S."/>
            <person name="Zhang W."/>
            <person name="Yang X."/>
            <person name="Jeffery I.B."/>
            <person name="Cooney J.C."/>
            <person name="Kagawa T.F."/>
            <person name="Liu W."/>
            <person name="Song Y."/>
            <person name="Salvetti E."/>
            <person name="Wrobel A."/>
            <person name="Rasinkangas P."/>
            <person name="Parkhill J."/>
            <person name="Rea M.C."/>
            <person name="O'Sullivan O."/>
            <person name="Ritari J."/>
            <person name="Douillard F.P."/>
            <person name="Paul Ross R."/>
            <person name="Yang R."/>
            <person name="Briner A.E."/>
            <person name="Felis G.E."/>
            <person name="de Vos W.M."/>
            <person name="Barrangou R."/>
            <person name="Klaenhammer T.R."/>
            <person name="Caufield P.W."/>
            <person name="Cui Y."/>
            <person name="Zhang H."/>
            <person name="O'Toole P.W."/>
        </authorList>
    </citation>
    <scope>NUCLEOTIDE SEQUENCE [LARGE SCALE GENOMIC DNA]</scope>
    <source>
        <strain evidence="4 5">DSM 17757</strain>
    </source>
</reference>
<feature type="transmembrane region" description="Helical" evidence="2">
    <location>
        <begin position="370"/>
        <end position="390"/>
    </location>
</feature>
<dbReference type="AlphaFoldDB" id="A0A0R2IQJ9"/>
<keyword evidence="2" id="KW-0472">Membrane</keyword>
<evidence type="ECO:0000256" key="1">
    <source>
        <dbReference type="ARBA" id="ARBA00022737"/>
    </source>
</evidence>
<sequence length="398" mass="44884">MQKSAKLTTHYYLTGTRKQLASDQIQNIAVNTKFTAPVKALTGYKLNKNASQNVTGVMGDTDQISSYFYLAKTEKMKVNYWLSLEDEEFLLDTQIVKGKYGTKYQVKPVDLVDAGLYWIIDDQRMPQNATGYFKEKNQSVNYYYLSDTAKDVVHSDGSETFVVLAANGKIGSIDQTYDEGEELDFEHDQFNKPVYDLYWENEDGDGEYCEVNFGSQLSLKHSKYIYEVQVDQLGGVKIARLVNNQALDFSVLNVSNTGNIAAYVSEKLANLQYAKANGVLVFVRQNPERVFLFTHNELYLINQGQLENYAVNAKFYNVLLQAMTVATTSKGQNNLLANATDKKVSTVKASALKQDDEALPQLDESHVENYLILLGFMMLGFALLLILISVKDSKKINF</sequence>
<proteinExistence type="predicted"/>
<name>A0A0R2IQJ9_9LACO</name>
<dbReference type="Proteomes" id="UP000051568">
    <property type="component" value="Unassembled WGS sequence"/>
</dbReference>